<protein>
    <submittedName>
        <fullName evidence="1">Uncharacterized protein</fullName>
    </submittedName>
</protein>
<dbReference type="EMBL" id="AOGY02000055">
    <property type="protein sequence ID" value="EMY69339.1"/>
    <property type="molecule type" value="Genomic_DNA"/>
</dbReference>
<evidence type="ECO:0000313" key="2">
    <source>
        <dbReference type="Proteomes" id="UP000012227"/>
    </source>
</evidence>
<dbReference type="AlphaFoldDB" id="N1VZD5"/>
<reference evidence="1 2" key="1">
    <citation type="submission" date="2013-03" db="EMBL/GenBank/DDBJ databases">
        <authorList>
            <person name="Harkins D.M."/>
            <person name="Durkin A.S."/>
            <person name="Brinkac L.M."/>
            <person name="Haft D.H."/>
            <person name="Selengut J.D."/>
            <person name="Sanka R."/>
            <person name="DePew J."/>
            <person name="Purushe J."/>
            <person name="Galloway R.L."/>
            <person name="Vinetz J.M."/>
            <person name="Sutton G.G."/>
            <person name="Nierman W.C."/>
            <person name="Fouts D.E."/>
        </authorList>
    </citation>
    <scope>NUCLEOTIDE SEQUENCE [LARGE SCALE GENOMIC DNA]</scope>
    <source>
        <strain evidence="1 2">Waz Holland</strain>
    </source>
</reference>
<proteinExistence type="predicted"/>
<name>N1VZD5_9LEPT</name>
<accession>N1VZD5</accession>
<comment type="caution">
    <text evidence="1">The sequence shown here is derived from an EMBL/GenBank/DDBJ whole genome shotgun (WGS) entry which is preliminary data.</text>
</comment>
<evidence type="ECO:0000313" key="1">
    <source>
        <dbReference type="EMBL" id="EMY69339.1"/>
    </source>
</evidence>
<organism evidence="1 2">
    <name type="scientific">Leptospira vanthielii serovar Holland str. Waz Holland = ATCC 700522</name>
    <dbReference type="NCBI Taxonomy" id="1218591"/>
    <lineage>
        <taxon>Bacteria</taxon>
        <taxon>Pseudomonadati</taxon>
        <taxon>Spirochaetota</taxon>
        <taxon>Spirochaetia</taxon>
        <taxon>Leptospirales</taxon>
        <taxon>Leptospiraceae</taxon>
        <taxon>Leptospira</taxon>
    </lineage>
</organism>
<gene>
    <name evidence="1" type="ORF">LEP1GSC199_0001</name>
</gene>
<sequence length="169" mass="20266">MLKKKRLINKNKIFFLLNILLVLINFKIESDDMKIQNEILNINTEILESTLWLSEDEWWELEFKKNKFFSKQTFGDGGEFCNGTFILNQKLLSFLPDDCDDQSNRFPIRKMQCKLISDKTDFRYSQKLLCDNRTIFWKYNSILPEGTTRIVNKNEAYILRDRFLIQSQI</sequence>
<dbReference type="Proteomes" id="UP000012227">
    <property type="component" value="Unassembled WGS sequence"/>
</dbReference>